<dbReference type="Pfam" id="PF00126">
    <property type="entry name" value="HTH_1"/>
    <property type="match status" value="1"/>
</dbReference>
<dbReference type="PANTHER" id="PTHR30537:SF5">
    <property type="entry name" value="HTH-TYPE TRANSCRIPTIONAL ACTIVATOR TTDR-RELATED"/>
    <property type="match status" value="1"/>
</dbReference>
<dbReference type="RefSeq" id="WP_152432797.1">
    <property type="nucleotide sequence ID" value="NZ_CBCSDK010000012.1"/>
</dbReference>
<keyword evidence="2" id="KW-0805">Transcription regulation</keyword>
<evidence type="ECO:0000256" key="1">
    <source>
        <dbReference type="ARBA" id="ARBA00009437"/>
    </source>
</evidence>
<protein>
    <submittedName>
        <fullName evidence="6">HTH-type transcriptional regulator DmlR</fullName>
    </submittedName>
</protein>
<dbReference type="PRINTS" id="PR00039">
    <property type="entry name" value="HTHLYSR"/>
</dbReference>
<dbReference type="GO" id="GO:0006351">
    <property type="term" value="P:DNA-templated transcription"/>
    <property type="evidence" value="ECO:0007669"/>
    <property type="project" value="TreeGrafter"/>
</dbReference>
<geneLocation type="plasmid" evidence="7">
    <name>pthaf100_a</name>
</geneLocation>
<keyword evidence="3" id="KW-0238">DNA-binding</keyword>
<dbReference type="Proteomes" id="UP000326936">
    <property type="component" value="Plasmid pTHAF100_a"/>
</dbReference>
<dbReference type="PANTHER" id="PTHR30537">
    <property type="entry name" value="HTH-TYPE TRANSCRIPTIONAL REGULATOR"/>
    <property type="match status" value="1"/>
</dbReference>
<dbReference type="InterPro" id="IPR005119">
    <property type="entry name" value="LysR_subst-bd"/>
</dbReference>
<dbReference type="InterPro" id="IPR000847">
    <property type="entry name" value="LysR_HTH_N"/>
</dbReference>
<dbReference type="FunFam" id="3.40.190.290:FF:000001">
    <property type="entry name" value="Transcriptional regulator, LysR family"/>
    <property type="match status" value="1"/>
</dbReference>
<dbReference type="InterPro" id="IPR036388">
    <property type="entry name" value="WH-like_DNA-bd_sf"/>
</dbReference>
<evidence type="ECO:0000256" key="4">
    <source>
        <dbReference type="ARBA" id="ARBA00023163"/>
    </source>
</evidence>
<reference evidence="6 7" key="1">
    <citation type="submission" date="2019-10" db="EMBL/GenBank/DDBJ databases">
        <title>Complete genome sequence of Vibrio sp. strain THAF100, isolated from non-filtered water from the water column of tank 6 of a marine aquarium containing stony-coral fragments. Water maintained at 26 degree C.</title>
        <authorList>
            <person name="Ruckert C."/>
            <person name="Franco A."/>
            <person name="Kalinowski J."/>
            <person name="Glaeser S."/>
        </authorList>
    </citation>
    <scope>NUCLEOTIDE SEQUENCE [LARGE SCALE GENOMIC DNA]</scope>
    <source>
        <strain evidence="6 7">THAF100</strain>
        <plasmid evidence="7">pthaf100_a</plasmid>
    </source>
</reference>
<proteinExistence type="inferred from homology"/>
<dbReference type="KEGG" id="vaq:FIV01_20475"/>
<dbReference type="CDD" id="cd08422">
    <property type="entry name" value="PBP2_CrgA_like"/>
    <property type="match status" value="1"/>
</dbReference>
<evidence type="ECO:0000259" key="5">
    <source>
        <dbReference type="PROSITE" id="PS50931"/>
    </source>
</evidence>
<keyword evidence="4" id="KW-0804">Transcription</keyword>
<accession>A0A5P9CRE8</accession>
<dbReference type="FunFam" id="1.10.10.10:FF:000001">
    <property type="entry name" value="LysR family transcriptional regulator"/>
    <property type="match status" value="1"/>
</dbReference>
<evidence type="ECO:0000313" key="7">
    <source>
        <dbReference type="Proteomes" id="UP000326936"/>
    </source>
</evidence>
<dbReference type="GO" id="GO:0003700">
    <property type="term" value="F:DNA-binding transcription factor activity"/>
    <property type="evidence" value="ECO:0007669"/>
    <property type="project" value="InterPro"/>
</dbReference>
<dbReference type="Gene3D" id="3.40.190.290">
    <property type="match status" value="1"/>
</dbReference>
<evidence type="ECO:0000313" key="6">
    <source>
        <dbReference type="EMBL" id="QFT28780.1"/>
    </source>
</evidence>
<gene>
    <name evidence="6" type="primary">dmlR10</name>
    <name evidence="6" type="ORF">FIV01_20475</name>
</gene>
<comment type="similarity">
    <text evidence="1">Belongs to the LysR transcriptional regulatory family.</text>
</comment>
<organism evidence="6 7">
    <name type="scientific">Vibrio aquimaris</name>
    <dbReference type="NCBI Taxonomy" id="2587862"/>
    <lineage>
        <taxon>Bacteria</taxon>
        <taxon>Pseudomonadati</taxon>
        <taxon>Pseudomonadota</taxon>
        <taxon>Gammaproteobacteria</taxon>
        <taxon>Vibrionales</taxon>
        <taxon>Vibrionaceae</taxon>
        <taxon>Vibrio</taxon>
    </lineage>
</organism>
<name>A0A5P9CRE8_9VIBR</name>
<dbReference type="EMBL" id="CP045351">
    <property type="protein sequence ID" value="QFT28780.1"/>
    <property type="molecule type" value="Genomic_DNA"/>
</dbReference>
<dbReference type="SUPFAM" id="SSF46785">
    <property type="entry name" value="Winged helix' DNA-binding domain"/>
    <property type="match status" value="1"/>
</dbReference>
<dbReference type="InterPro" id="IPR058163">
    <property type="entry name" value="LysR-type_TF_proteobact-type"/>
</dbReference>
<keyword evidence="6" id="KW-0614">Plasmid</keyword>
<dbReference type="Pfam" id="PF03466">
    <property type="entry name" value="LysR_substrate"/>
    <property type="match status" value="1"/>
</dbReference>
<evidence type="ECO:0000256" key="2">
    <source>
        <dbReference type="ARBA" id="ARBA00023015"/>
    </source>
</evidence>
<evidence type="ECO:0000256" key="3">
    <source>
        <dbReference type="ARBA" id="ARBA00023125"/>
    </source>
</evidence>
<dbReference type="Gene3D" id="1.10.10.10">
    <property type="entry name" value="Winged helix-like DNA-binding domain superfamily/Winged helix DNA-binding domain"/>
    <property type="match status" value="1"/>
</dbReference>
<sequence>MYSYTSIPVFIAVVESGSFSLAAKKLLITKSAVSKRITLLEEELGCRLLNRTTRKLSLTEAGQQYYDYASQSLALAEQGINTVIELQGTPRGKLKITVPMSFGVNHITPFLAEFMTKHPDLEVDMELEDKMVDLVQGGFDLGIRIGHLPTSNLVAKRLTICRSILCASIHYLEKYGEPQKPKDLSQHNCLRYAYFKGGQNWEFKSSVGVSSVLPQGNLTINNSEAIRRVLLDGLGIAQMPTFLISKDIVSGNLKPIMTNYSLPIHAVYVVYPERKHLPLKARVFIDFMVEKLCPEVPYWDQAIFEN</sequence>
<dbReference type="AlphaFoldDB" id="A0A5P9CRE8"/>
<keyword evidence="7" id="KW-1185">Reference proteome</keyword>
<dbReference type="PROSITE" id="PS50931">
    <property type="entry name" value="HTH_LYSR"/>
    <property type="match status" value="1"/>
</dbReference>
<dbReference type="GO" id="GO:0043565">
    <property type="term" value="F:sequence-specific DNA binding"/>
    <property type="evidence" value="ECO:0007669"/>
    <property type="project" value="TreeGrafter"/>
</dbReference>
<dbReference type="SUPFAM" id="SSF53850">
    <property type="entry name" value="Periplasmic binding protein-like II"/>
    <property type="match status" value="1"/>
</dbReference>
<dbReference type="InterPro" id="IPR036390">
    <property type="entry name" value="WH_DNA-bd_sf"/>
</dbReference>
<dbReference type="OrthoDB" id="9786526at2"/>
<feature type="domain" description="HTH lysR-type" evidence="5">
    <location>
        <begin position="9"/>
        <end position="59"/>
    </location>
</feature>